<dbReference type="OrthoDB" id="8910624at2"/>
<organism evidence="1 2">
    <name type="scientific">Shimia haliotis</name>
    <dbReference type="NCBI Taxonomy" id="1280847"/>
    <lineage>
        <taxon>Bacteria</taxon>
        <taxon>Pseudomonadati</taxon>
        <taxon>Pseudomonadota</taxon>
        <taxon>Alphaproteobacteria</taxon>
        <taxon>Rhodobacterales</taxon>
        <taxon>Roseobacteraceae</taxon>
    </lineage>
</organism>
<gene>
    <name evidence="1" type="ORF">SAMN04488036_10261</name>
</gene>
<reference evidence="2" key="1">
    <citation type="submission" date="2016-10" db="EMBL/GenBank/DDBJ databases">
        <authorList>
            <person name="Varghese N."/>
            <person name="Submissions S."/>
        </authorList>
    </citation>
    <scope>NUCLEOTIDE SEQUENCE [LARGE SCALE GENOMIC DNA]</scope>
    <source>
        <strain evidence="2">DSM 28453</strain>
    </source>
</reference>
<name>A0A1I4C523_9RHOB</name>
<proteinExistence type="predicted"/>
<sequence length="115" mass="12030">MTSRVLNKRSAVPGKVPTTAQIDLGELAINTRDGKLFIKRDNGKGTFTIVEIGSPQAVASSLGLGALAYGQVGDWTITADASGNLRFFHDGIARMRLDPDGNLIVSGDVTAFGAP</sequence>
<dbReference type="STRING" id="1280847.SAMN04488036_10261"/>
<protein>
    <submittedName>
        <fullName evidence="1">Uncharacterized protein</fullName>
    </submittedName>
</protein>
<evidence type="ECO:0000313" key="2">
    <source>
        <dbReference type="Proteomes" id="UP000198851"/>
    </source>
</evidence>
<dbReference type="AlphaFoldDB" id="A0A1I4C523"/>
<dbReference type="EMBL" id="FOSZ01000002">
    <property type="protein sequence ID" value="SFK76182.1"/>
    <property type="molecule type" value="Genomic_DNA"/>
</dbReference>
<accession>A0A1I4C523</accession>
<dbReference type="RefSeq" id="WP_093321540.1">
    <property type="nucleotide sequence ID" value="NZ_FOSZ01000002.1"/>
</dbReference>
<dbReference type="Proteomes" id="UP000198851">
    <property type="component" value="Unassembled WGS sequence"/>
</dbReference>
<keyword evidence="2" id="KW-1185">Reference proteome</keyword>
<evidence type="ECO:0000313" key="1">
    <source>
        <dbReference type="EMBL" id="SFK76182.1"/>
    </source>
</evidence>